<protein>
    <submittedName>
        <fullName evidence="2">Uncharacterized protein</fullName>
    </submittedName>
</protein>
<evidence type="ECO:0000256" key="1">
    <source>
        <dbReference type="SAM" id="Phobius"/>
    </source>
</evidence>
<evidence type="ECO:0000313" key="2">
    <source>
        <dbReference type="EMBL" id="OTG09811.1"/>
    </source>
</evidence>
<dbReference type="EMBL" id="CM007899">
    <property type="protein sequence ID" value="OTG09811.1"/>
    <property type="molecule type" value="Genomic_DNA"/>
</dbReference>
<dbReference type="Proteomes" id="UP000215914">
    <property type="component" value="Chromosome 10"/>
</dbReference>
<organism evidence="2 3">
    <name type="scientific">Helianthus annuus</name>
    <name type="common">Common sunflower</name>
    <dbReference type="NCBI Taxonomy" id="4232"/>
    <lineage>
        <taxon>Eukaryota</taxon>
        <taxon>Viridiplantae</taxon>
        <taxon>Streptophyta</taxon>
        <taxon>Embryophyta</taxon>
        <taxon>Tracheophyta</taxon>
        <taxon>Spermatophyta</taxon>
        <taxon>Magnoliopsida</taxon>
        <taxon>eudicotyledons</taxon>
        <taxon>Gunneridae</taxon>
        <taxon>Pentapetalae</taxon>
        <taxon>asterids</taxon>
        <taxon>campanulids</taxon>
        <taxon>Asterales</taxon>
        <taxon>Asteraceae</taxon>
        <taxon>Asteroideae</taxon>
        <taxon>Heliantheae alliance</taxon>
        <taxon>Heliantheae</taxon>
        <taxon>Helianthus</taxon>
    </lineage>
</organism>
<proteinExistence type="predicted"/>
<keyword evidence="3" id="KW-1185">Reference proteome</keyword>
<gene>
    <name evidence="2" type="ORF">HannXRQ_Chr10g0280611</name>
</gene>
<accession>A0A251TIG9</accession>
<sequence length="82" mass="9742">MLHTPPSPSFPFLFTQISFQISNSFFSFFILLLKGFLNLDLLSSQFTHLLHESVEDQLEDDDFQSNWQMKYLTPFNFWSQLT</sequence>
<keyword evidence="1" id="KW-0812">Transmembrane</keyword>
<feature type="transmembrane region" description="Helical" evidence="1">
    <location>
        <begin position="12"/>
        <end position="33"/>
    </location>
</feature>
<dbReference type="InParanoid" id="A0A251TIG9"/>
<reference evidence="3" key="1">
    <citation type="journal article" date="2017" name="Nature">
        <title>The sunflower genome provides insights into oil metabolism, flowering and Asterid evolution.</title>
        <authorList>
            <person name="Badouin H."/>
            <person name="Gouzy J."/>
            <person name="Grassa C.J."/>
            <person name="Murat F."/>
            <person name="Staton S.E."/>
            <person name="Cottret L."/>
            <person name="Lelandais-Briere C."/>
            <person name="Owens G.L."/>
            <person name="Carrere S."/>
            <person name="Mayjonade B."/>
            <person name="Legrand L."/>
            <person name="Gill N."/>
            <person name="Kane N.C."/>
            <person name="Bowers J.E."/>
            <person name="Hubner S."/>
            <person name="Bellec A."/>
            <person name="Berard A."/>
            <person name="Berges H."/>
            <person name="Blanchet N."/>
            <person name="Boniface M.C."/>
            <person name="Brunel D."/>
            <person name="Catrice O."/>
            <person name="Chaidir N."/>
            <person name="Claudel C."/>
            <person name="Donnadieu C."/>
            <person name="Faraut T."/>
            <person name="Fievet G."/>
            <person name="Helmstetter N."/>
            <person name="King M."/>
            <person name="Knapp S.J."/>
            <person name="Lai Z."/>
            <person name="Le Paslier M.C."/>
            <person name="Lippi Y."/>
            <person name="Lorenzon L."/>
            <person name="Mandel J.R."/>
            <person name="Marage G."/>
            <person name="Marchand G."/>
            <person name="Marquand E."/>
            <person name="Bret-Mestries E."/>
            <person name="Morien E."/>
            <person name="Nambeesan S."/>
            <person name="Nguyen T."/>
            <person name="Pegot-Espagnet P."/>
            <person name="Pouilly N."/>
            <person name="Raftis F."/>
            <person name="Sallet E."/>
            <person name="Schiex T."/>
            <person name="Thomas J."/>
            <person name="Vandecasteele C."/>
            <person name="Vares D."/>
            <person name="Vear F."/>
            <person name="Vautrin S."/>
            <person name="Crespi M."/>
            <person name="Mangin B."/>
            <person name="Burke J.M."/>
            <person name="Salse J."/>
            <person name="Munos S."/>
            <person name="Vincourt P."/>
            <person name="Rieseberg L.H."/>
            <person name="Langlade N.B."/>
        </authorList>
    </citation>
    <scope>NUCLEOTIDE SEQUENCE [LARGE SCALE GENOMIC DNA]</scope>
    <source>
        <strain evidence="3">cv. SF193</strain>
    </source>
</reference>
<dbReference type="AlphaFoldDB" id="A0A251TIG9"/>
<keyword evidence="1" id="KW-1133">Transmembrane helix</keyword>
<name>A0A251TIG9_HELAN</name>
<keyword evidence="1" id="KW-0472">Membrane</keyword>
<evidence type="ECO:0000313" key="3">
    <source>
        <dbReference type="Proteomes" id="UP000215914"/>
    </source>
</evidence>